<accession>A0A835IF39</accession>
<evidence type="ECO:0000313" key="7">
    <source>
        <dbReference type="Proteomes" id="UP000631114"/>
    </source>
</evidence>
<evidence type="ECO:0000256" key="4">
    <source>
        <dbReference type="ARBA" id="ARBA00022777"/>
    </source>
</evidence>
<dbReference type="Proteomes" id="UP000631114">
    <property type="component" value="Unassembled WGS sequence"/>
</dbReference>
<keyword evidence="5" id="KW-0067">ATP-binding</keyword>
<dbReference type="SUPFAM" id="SSF56112">
    <property type="entry name" value="Protein kinase-like (PK-like)"/>
    <property type="match status" value="1"/>
</dbReference>
<proteinExistence type="predicted"/>
<evidence type="ECO:0000256" key="3">
    <source>
        <dbReference type="ARBA" id="ARBA00022741"/>
    </source>
</evidence>
<keyword evidence="3" id="KW-0547">Nucleotide-binding</keyword>
<keyword evidence="4" id="KW-0418">Kinase</keyword>
<protein>
    <submittedName>
        <fullName evidence="6">Uncharacterized protein</fullName>
    </submittedName>
</protein>
<evidence type="ECO:0000256" key="5">
    <source>
        <dbReference type="ARBA" id="ARBA00022840"/>
    </source>
</evidence>
<organism evidence="6 7">
    <name type="scientific">Coptis chinensis</name>
    <dbReference type="NCBI Taxonomy" id="261450"/>
    <lineage>
        <taxon>Eukaryota</taxon>
        <taxon>Viridiplantae</taxon>
        <taxon>Streptophyta</taxon>
        <taxon>Embryophyta</taxon>
        <taxon>Tracheophyta</taxon>
        <taxon>Spermatophyta</taxon>
        <taxon>Magnoliopsida</taxon>
        <taxon>Ranunculales</taxon>
        <taxon>Ranunculaceae</taxon>
        <taxon>Coptidoideae</taxon>
        <taxon>Coptis</taxon>
    </lineage>
</organism>
<dbReference type="Gene3D" id="1.10.510.10">
    <property type="entry name" value="Transferase(Phosphotransferase) domain 1"/>
    <property type="match status" value="1"/>
</dbReference>
<evidence type="ECO:0000313" key="6">
    <source>
        <dbReference type="EMBL" id="KAF9616651.1"/>
    </source>
</evidence>
<dbReference type="AlphaFoldDB" id="A0A835IF39"/>
<dbReference type="EMBL" id="JADFTS010000003">
    <property type="protein sequence ID" value="KAF9616651.1"/>
    <property type="molecule type" value="Genomic_DNA"/>
</dbReference>
<evidence type="ECO:0000256" key="2">
    <source>
        <dbReference type="ARBA" id="ARBA00022679"/>
    </source>
</evidence>
<keyword evidence="7" id="KW-1185">Reference proteome</keyword>
<dbReference type="InterPro" id="IPR050205">
    <property type="entry name" value="CDPK_Ser/Thr_kinases"/>
</dbReference>
<dbReference type="GO" id="GO:0005524">
    <property type="term" value="F:ATP binding"/>
    <property type="evidence" value="ECO:0007669"/>
    <property type="project" value="UniProtKB-KW"/>
</dbReference>
<dbReference type="GO" id="GO:0004674">
    <property type="term" value="F:protein serine/threonine kinase activity"/>
    <property type="evidence" value="ECO:0007669"/>
    <property type="project" value="UniProtKB-KW"/>
</dbReference>
<sequence>MLLCYQVYIFLSLFRFDGFRSITSVKHSAMWLEALIMLPRSLCSSITVKYVMFGVLWGNHIHIIKWGPFILGCPIKTPQLIFLERFSRVRETGEGIFEQVLKGELDFVSDPWPSISESAKDLVRKMLVRDPQKRLTAHEALCKCTFSFSSIIFKDEYDLTPDREAGVLLKTNIAWKGWKYRLRKIKESPDGKVTRTQIFVATHTSKDGSCFPAVKLSLDEIKRLVSLDPFLGNKDLDNDPVAKVLGRDGKGRVRGLGTGVSKAVVHAAAPYNRIIEEEKRKRETTDGNFKLVMQRLDEESRAHKIMEEKLEVYARDPLEFEKIFARCYAIRTMSIKELQGNLAVALGSVSSDFTSADSYSITVDDIFDYTTELYIGEGTLGDVSIVIQSNGPRLLLSPFDKG</sequence>
<name>A0A835IF39_9MAGN</name>
<dbReference type="OrthoDB" id="1913335at2759"/>
<gene>
    <name evidence="6" type="ORF">IFM89_031515</name>
</gene>
<evidence type="ECO:0000256" key="1">
    <source>
        <dbReference type="ARBA" id="ARBA00022527"/>
    </source>
</evidence>
<dbReference type="PANTHER" id="PTHR24349">
    <property type="entry name" value="SERINE/THREONINE-PROTEIN KINASE"/>
    <property type="match status" value="1"/>
</dbReference>
<dbReference type="InterPro" id="IPR011009">
    <property type="entry name" value="Kinase-like_dom_sf"/>
</dbReference>
<comment type="caution">
    <text evidence="6">The sequence shown here is derived from an EMBL/GenBank/DDBJ whole genome shotgun (WGS) entry which is preliminary data.</text>
</comment>
<reference evidence="6 7" key="1">
    <citation type="submission" date="2020-10" db="EMBL/GenBank/DDBJ databases">
        <title>The Coptis chinensis genome and diversification of protoberbering-type alkaloids.</title>
        <authorList>
            <person name="Wang B."/>
            <person name="Shu S."/>
            <person name="Song C."/>
            <person name="Liu Y."/>
        </authorList>
    </citation>
    <scope>NUCLEOTIDE SEQUENCE [LARGE SCALE GENOMIC DNA]</scope>
    <source>
        <strain evidence="6">HL-2020</strain>
        <tissue evidence="6">Leaf</tissue>
    </source>
</reference>
<keyword evidence="1" id="KW-0723">Serine/threonine-protein kinase</keyword>
<keyword evidence="2" id="KW-0808">Transferase</keyword>